<dbReference type="Gene3D" id="2.60.210.10">
    <property type="entry name" value="Apoptosis, Tumor Necrosis Factor Receptor Associated Protein 2, Chain A"/>
    <property type="match status" value="1"/>
</dbReference>
<dbReference type="SUPFAM" id="SSF49599">
    <property type="entry name" value="TRAF domain-like"/>
    <property type="match status" value="1"/>
</dbReference>
<dbReference type="Gene3D" id="3.30.710.10">
    <property type="entry name" value="Potassium Channel Kv1.1, Chain A"/>
    <property type="match status" value="1"/>
</dbReference>
<dbReference type="Pfam" id="PF22486">
    <property type="entry name" value="MATH_2"/>
    <property type="match status" value="1"/>
</dbReference>
<evidence type="ECO:0000313" key="4">
    <source>
        <dbReference type="EMBL" id="CAH0100404.1"/>
    </source>
</evidence>
<dbReference type="Proteomes" id="UP000789390">
    <property type="component" value="Unassembled WGS sequence"/>
</dbReference>
<dbReference type="InterPro" id="IPR008974">
    <property type="entry name" value="TRAF-like"/>
</dbReference>
<dbReference type="SMART" id="SM00225">
    <property type="entry name" value="BTB"/>
    <property type="match status" value="1"/>
</dbReference>
<dbReference type="OrthoDB" id="624345at2759"/>
<accession>A0A8J2RGY2</accession>
<evidence type="ECO:0000313" key="5">
    <source>
        <dbReference type="Proteomes" id="UP000789390"/>
    </source>
</evidence>
<dbReference type="InterPro" id="IPR045005">
    <property type="entry name" value="BPM1-6"/>
</dbReference>
<dbReference type="AlphaFoldDB" id="A0A8J2RGY2"/>
<dbReference type="EMBL" id="CAKKLH010000035">
    <property type="protein sequence ID" value="CAH0100404.1"/>
    <property type="molecule type" value="Genomic_DNA"/>
</dbReference>
<protein>
    <submittedName>
        <fullName evidence="4">Uncharacterized protein</fullName>
    </submittedName>
</protein>
<gene>
    <name evidence="4" type="ORF">DGAL_LOCUS2634</name>
</gene>
<proteinExistence type="predicted"/>
<dbReference type="InterPro" id="IPR011333">
    <property type="entry name" value="SKP1/BTB/POZ_sf"/>
</dbReference>
<evidence type="ECO:0000259" key="3">
    <source>
        <dbReference type="PROSITE" id="PS50144"/>
    </source>
</evidence>
<keyword evidence="5" id="KW-1185">Reference proteome</keyword>
<dbReference type="CDD" id="cd00121">
    <property type="entry name" value="MATH"/>
    <property type="match status" value="1"/>
</dbReference>
<dbReference type="GO" id="GO:0016567">
    <property type="term" value="P:protein ubiquitination"/>
    <property type="evidence" value="ECO:0007669"/>
    <property type="project" value="InterPro"/>
</dbReference>
<dbReference type="InterPro" id="IPR000210">
    <property type="entry name" value="BTB/POZ_dom"/>
</dbReference>
<evidence type="ECO:0000256" key="1">
    <source>
        <dbReference type="SAM" id="MobiDB-lite"/>
    </source>
</evidence>
<feature type="domain" description="MATH" evidence="3">
    <location>
        <begin position="22"/>
        <end position="159"/>
    </location>
</feature>
<dbReference type="PROSITE" id="PS50144">
    <property type="entry name" value="MATH"/>
    <property type="match status" value="1"/>
</dbReference>
<dbReference type="PANTHER" id="PTHR26379">
    <property type="entry name" value="BTB/POZ AND MATH DOMAIN-CONTAINING PROTEIN 1"/>
    <property type="match status" value="1"/>
</dbReference>
<dbReference type="PANTHER" id="PTHR26379:SF187">
    <property type="entry name" value="OS07G0655300 PROTEIN"/>
    <property type="match status" value="1"/>
</dbReference>
<feature type="domain" description="BTB" evidence="2">
    <location>
        <begin position="210"/>
        <end position="272"/>
    </location>
</feature>
<organism evidence="4 5">
    <name type="scientific">Daphnia galeata</name>
    <dbReference type="NCBI Taxonomy" id="27404"/>
    <lineage>
        <taxon>Eukaryota</taxon>
        <taxon>Metazoa</taxon>
        <taxon>Ecdysozoa</taxon>
        <taxon>Arthropoda</taxon>
        <taxon>Crustacea</taxon>
        <taxon>Branchiopoda</taxon>
        <taxon>Diplostraca</taxon>
        <taxon>Cladocera</taxon>
        <taxon>Anomopoda</taxon>
        <taxon>Daphniidae</taxon>
        <taxon>Daphnia</taxon>
    </lineage>
</organism>
<dbReference type="Pfam" id="PF00651">
    <property type="entry name" value="BTB"/>
    <property type="match status" value="1"/>
</dbReference>
<sequence length="351" mass="39502">MMMSDEENLGDFLSITRAVHYHVVHTWRIESYEQYFSSPKCHLTFINSSIFGHDDDPGTKWTLQLFPKGDKEASSNSNPGTETISFFINLDKSSDMPELPAKYSVEILGEDRCVHKVTGDNIFKRGSGWGRSKFMKMEELLKDKAIFLVNDAMTIRCTVHYTRHVTNQERKKKRRNSNSSASTEPSKILNTDNFDSPGSPHRLAKSFPWHDVTFVISGSCVRAHKWIVAASSPSLAQLVRGSDSIIKLEGVDAEGFAQMIRFIYTGECDLVNSSYKLMAVASKFKLESLFTKCEEYLVSILNKTSCYMIYSIGDMHCSARLKSEALRVIENLECVSDANKLSTIPGTVAII</sequence>
<dbReference type="CDD" id="cd18186">
    <property type="entry name" value="BTB_POZ_ZBTB_KLHL-like"/>
    <property type="match status" value="1"/>
</dbReference>
<dbReference type="PROSITE" id="PS50097">
    <property type="entry name" value="BTB"/>
    <property type="match status" value="1"/>
</dbReference>
<feature type="region of interest" description="Disordered" evidence="1">
    <location>
        <begin position="165"/>
        <end position="198"/>
    </location>
</feature>
<evidence type="ECO:0000259" key="2">
    <source>
        <dbReference type="PROSITE" id="PS50097"/>
    </source>
</evidence>
<comment type="caution">
    <text evidence="4">The sequence shown here is derived from an EMBL/GenBank/DDBJ whole genome shotgun (WGS) entry which is preliminary data.</text>
</comment>
<reference evidence="4" key="1">
    <citation type="submission" date="2021-11" db="EMBL/GenBank/DDBJ databases">
        <authorList>
            <person name="Schell T."/>
        </authorList>
    </citation>
    <scope>NUCLEOTIDE SEQUENCE</scope>
    <source>
        <strain evidence="4">M5</strain>
    </source>
</reference>
<feature type="compositionally biased region" description="Polar residues" evidence="1">
    <location>
        <begin position="181"/>
        <end position="196"/>
    </location>
</feature>
<dbReference type="InterPro" id="IPR002083">
    <property type="entry name" value="MATH/TRAF_dom"/>
</dbReference>
<name>A0A8J2RGY2_9CRUS</name>
<dbReference type="SUPFAM" id="SSF54695">
    <property type="entry name" value="POZ domain"/>
    <property type="match status" value="1"/>
</dbReference>